<organism evidence="3 4">
    <name type="scientific">Myriangium duriaei CBS 260.36</name>
    <dbReference type="NCBI Taxonomy" id="1168546"/>
    <lineage>
        <taxon>Eukaryota</taxon>
        <taxon>Fungi</taxon>
        <taxon>Dikarya</taxon>
        <taxon>Ascomycota</taxon>
        <taxon>Pezizomycotina</taxon>
        <taxon>Dothideomycetes</taxon>
        <taxon>Dothideomycetidae</taxon>
        <taxon>Myriangiales</taxon>
        <taxon>Myriangiaceae</taxon>
        <taxon>Myriangium</taxon>
    </lineage>
</organism>
<sequence length="320" mass="33375">MHFHGTNIMFSSLLLVGMVMSAAQEDKHPFLLQGDGSITRRDLDIRPEVFQVSRLLFSFPSDDRQPVLLRSRQSLRCPTGYKTCGSSCIPNIDTCCPLLQGGCPPTSYCDALGCCPNGKTCNGASSGCSSSDLKSCGSGCVPKDGGTCCDETGGCAANYYCVLKTPGNYGCCPRGQTCGSQSGQMSAPGATTTHRLTTSSSYTRSSTTTTADASFESTTSTMQDTTSPITTTSTTSSSKRTTTTSSGSTSSTTSRALTTSSVFGVSPSSPSGQSSPSSQSASSNSQSGQSSQSTLTRKVRKWDILGQCALLTFIYMISLS</sequence>
<dbReference type="Proteomes" id="UP000799439">
    <property type="component" value="Unassembled WGS sequence"/>
</dbReference>
<evidence type="ECO:0000313" key="3">
    <source>
        <dbReference type="EMBL" id="KAF2152793.1"/>
    </source>
</evidence>
<feature type="compositionally biased region" description="Low complexity" evidence="1">
    <location>
        <begin position="191"/>
        <end position="293"/>
    </location>
</feature>
<comment type="caution">
    <text evidence="3">The sequence shown here is derived from an EMBL/GenBank/DDBJ whole genome shotgun (WGS) entry which is preliminary data.</text>
</comment>
<feature type="chain" id="PRO_5040229132" description="Granulins domain-containing protein" evidence="2">
    <location>
        <begin position="24"/>
        <end position="320"/>
    </location>
</feature>
<feature type="signal peptide" evidence="2">
    <location>
        <begin position="1"/>
        <end position="23"/>
    </location>
</feature>
<reference evidence="3" key="1">
    <citation type="journal article" date="2020" name="Stud. Mycol.">
        <title>101 Dothideomycetes genomes: a test case for predicting lifestyles and emergence of pathogens.</title>
        <authorList>
            <person name="Haridas S."/>
            <person name="Albert R."/>
            <person name="Binder M."/>
            <person name="Bloem J."/>
            <person name="Labutti K."/>
            <person name="Salamov A."/>
            <person name="Andreopoulos B."/>
            <person name="Baker S."/>
            <person name="Barry K."/>
            <person name="Bills G."/>
            <person name="Bluhm B."/>
            <person name="Cannon C."/>
            <person name="Castanera R."/>
            <person name="Culley D."/>
            <person name="Daum C."/>
            <person name="Ezra D."/>
            <person name="Gonzalez J."/>
            <person name="Henrissat B."/>
            <person name="Kuo A."/>
            <person name="Liang C."/>
            <person name="Lipzen A."/>
            <person name="Lutzoni F."/>
            <person name="Magnuson J."/>
            <person name="Mondo S."/>
            <person name="Nolan M."/>
            <person name="Ohm R."/>
            <person name="Pangilinan J."/>
            <person name="Park H.-J."/>
            <person name="Ramirez L."/>
            <person name="Alfaro M."/>
            <person name="Sun H."/>
            <person name="Tritt A."/>
            <person name="Yoshinaga Y."/>
            <person name="Zwiers L.-H."/>
            <person name="Turgeon B."/>
            <person name="Goodwin S."/>
            <person name="Spatafora J."/>
            <person name="Crous P."/>
            <person name="Grigoriev I."/>
        </authorList>
    </citation>
    <scope>NUCLEOTIDE SEQUENCE</scope>
    <source>
        <strain evidence="3">CBS 260.36</strain>
    </source>
</reference>
<name>A0A9P4J5H9_9PEZI</name>
<evidence type="ECO:0000313" key="4">
    <source>
        <dbReference type="Proteomes" id="UP000799439"/>
    </source>
</evidence>
<gene>
    <name evidence="3" type="ORF">K461DRAFT_153030</name>
</gene>
<protein>
    <recommendedName>
        <fullName evidence="5">Granulins domain-containing protein</fullName>
    </recommendedName>
</protein>
<dbReference type="OrthoDB" id="5152093at2759"/>
<evidence type="ECO:0000256" key="1">
    <source>
        <dbReference type="SAM" id="MobiDB-lite"/>
    </source>
</evidence>
<evidence type="ECO:0008006" key="5">
    <source>
        <dbReference type="Google" id="ProtNLM"/>
    </source>
</evidence>
<feature type="region of interest" description="Disordered" evidence="1">
    <location>
        <begin position="189"/>
        <end position="296"/>
    </location>
</feature>
<dbReference type="AlphaFoldDB" id="A0A9P4J5H9"/>
<keyword evidence="2" id="KW-0732">Signal</keyword>
<proteinExistence type="predicted"/>
<dbReference type="EMBL" id="ML996086">
    <property type="protein sequence ID" value="KAF2152793.1"/>
    <property type="molecule type" value="Genomic_DNA"/>
</dbReference>
<accession>A0A9P4J5H9</accession>
<evidence type="ECO:0000256" key="2">
    <source>
        <dbReference type="SAM" id="SignalP"/>
    </source>
</evidence>
<keyword evidence="4" id="KW-1185">Reference proteome</keyword>